<comment type="subcellular location">
    <subcellularLocation>
        <location evidence="1">Membrane</location>
        <topology evidence="1">Multi-pass membrane protein</topology>
    </subcellularLocation>
</comment>
<keyword evidence="3 7" id="KW-0812">Transmembrane</keyword>
<dbReference type="CDD" id="cd14477">
    <property type="entry name" value="SPX_XPR1_like"/>
    <property type="match status" value="1"/>
</dbReference>
<dbReference type="GO" id="GO:0000822">
    <property type="term" value="F:inositol hexakisphosphate binding"/>
    <property type="evidence" value="ECO:0007669"/>
    <property type="project" value="TreeGrafter"/>
</dbReference>
<dbReference type="EMBL" id="JAWJWE010000043">
    <property type="protein sequence ID" value="KAK6617882.1"/>
    <property type="molecule type" value="Genomic_DNA"/>
</dbReference>
<dbReference type="GO" id="GO:0005886">
    <property type="term" value="C:plasma membrane"/>
    <property type="evidence" value="ECO:0007669"/>
    <property type="project" value="TreeGrafter"/>
</dbReference>
<evidence type="ECO:0000256" key="5">
    <source>
        <dbReference type="ARBA" id="ARBA00023136"/>
    </source>
</evidence>
<dbReference type="GO" id="GO:0016036">
    <property type="term" value="P:cellular response to phosphate starvation"/>
    <property type="evidence" value="ECO:0007669"/>
    <property type="project" value="TreeGrafter"/>
</dbReference>
<evidence type="ECO:0000256" key="7">
    <source>
        <dbReference type="SAM" id="Phobius"/>
    </source>
</evidence>
<keyword evidence="5 7" id="KW-0472">Membrane</keyword>
<feature type="transmembrane region" description="Helical" evidence="7">
    <location>
        <begin position="463"/>
        <end position="480"/>
    </location>
</feature>
<dbReference type="GO" id="GO:0006817">
    <property type="term" value="P:phosphate ion transport"/>
    <property type="evidence" value="ECO:0007669"/>
    <property type="project" value="TreeGrafter"/>
</dbReference>
<proteinExistence type="inferred from homology"/>
<feature type="domain" description="SPX" evidence="9">
    <location>
        <begin position="1"/>
        <end position="166"/>
    </location>
</feature>
<protein>
    <recommendedName>
        <fullName evidence="12">Xenotropic and polytropic retrovirus receptor 1</fullName>
    </recommendedName>
</protein>
<dbReference type="PROSITE" id="PS51382">
    <property type="entry name" value="SPX"/>
    <property type="match status" value="1"/>
</dbReference>
<evidence type="ECO:0000256" key="6">
    <source>
        <dbReference type="SAM" id="Coils"/>
    </source>
</evidence>
<feature type="domain" description="EXS" evidence="8">
    <location>
        <begin position="422"/>
        <end position="622"/>
    </location>
</feature>
<feature type="transmembrane region" description="Helical" evidence="7">
    <location>
        <begin position="224"/>
        <end position="244"/>
    </location>
</feature>
<keyword evidence="4 7" id="KW-1133">Transmembrane helix</keyword>
<evidence type="ECO:0008006" key="12">
    <source>
        <dbReference type="Google" id="ProtNLM"/>
    </source>
</evidence>
<dbReference type="InterPro" id="IPR004342">
    <property type="entry name" value="EXS_C"/>
</dbReference>
<gene>
    <name evidence="10" type="ORF">RUM43_014111</name>
</gene>
<accession>A0AAN8RSB0</accession>
<dbReference type="Pfam" id="PF03124">
    <property type="entry name" value="EXS"/>
    <property type="match status" value="1"/>
</dbReference>
<feature type="transmembrane region" description="Helical" evidence="7">
    <location>
        <begin position="357"/>
        <end position="376"/>
    </location>
</feature>
<feature type="coiled-coil region" evidence="6">
    <location>
        <begin position="70"/>
        <end position="104"/>
    </location>
</feature>
<dbReference type="Proteomes" id="UP001372834">
    <property type="component" value="Unassembled WGS sequence"/>
</dbReference>
<dbReference type="AlphaFoldDB" id="A0AAN8RSB0"/>
<evidence type="ECO:0000313" key="10">
    <source>
        <dbReference type="EMBL" id="KAK6617882.1"/>
    </source>
</evidence>
<reference evidence="10 11" key="1">
    <citation type="submission" date="2023-10" db="EMBL/GenBank/DDBJ databases">
        <title>Genomes of two closely related lineages of the louse Polyplax serrata with different host specificities.</title>
        <authorList>
            <person name="Martinu J."/>
            <person name="Tarabai H."/>
            <person name="Stefka J."/>
            <person name="Hypsa V."/>
        </authorList>
    </citation>
    <scope>NUCLEOTIDE SEQUENCE [LARGE SCALE GENOMIC DNA]</scope>
    <source>
        <strain evidence="10">HR10_N</strain>
    </source>
</reference>
<evidence type="ECO:0000259" key="9">
    <source>
        <dbReference type="PROSITE" id="PS51382"/>
    </source>
</evidence>
<dbReference type="InterPro" id="IPR004331">
    <property type="entry name" value="SPX_dom"/>
</dbReference>
<dbReference type="PANTHER" id="PTHR10783:SF103">
    <property type="entry name" value="SOLUTE CARRIER FAMILY 53 MEMBER 1"/>
    <property type="match status" value="1"/>
</dbReference>
<evidence type="ECO:0000256" key="3">
    <source>
        <dbReference type="ARBA" id="ARBA00022692"/>
    </source>
</evidence>
<comment type="caution">
    <text evidence="10">The sequence shown here is derived from an EMBL/GenBank/DDBJ whole genome shotgun (WGS) entry which is preliminary data.</text>
</comment>
<evidence type="ECO:0000256" key="1">
    <source>
        <dbReference type="ARBA" id="ARBA00004141"/>
    </source>
</evidence>
<evidence type="ECO:0000313" key="11">
    <source>
        <dbReference type="Proteomes" id="UP001372834"/>
    </source>
</evidence>
<dbReference type="Pfam" id="PF03105">
    <property type="entry name" value="SPX"/>
    <property type="match status" value="3"/>
</dbReference>
<evidence type="ECO:0000259" key="8">
    <source>
        <dbReference type="PROSITE" id="PS51380"/>
    </source>
</evidence>
<sequence>MKFAEHLSAHITPEWRKQYINYEKMKNLLYSTVERAPSAEEVESEVLSRYVAKFDEQFFHYCDKELTKINTFFAEKLAEASRKYANLKAELAELMEDTNAEKKNKFLGSRSATTRKLQELKLAFSEFYLSLILLQNYQNLNFTGFRKILKKHDKLLNVDNGAQYRIDNVEMSHFYTNKDIDKLIREVESTFTHELERGDRQKAMKRLRVPPLGEKQSPWVTFKVGLFSGSFIVLLISVVISSIVRKDYDWKIAIRLYRGPLLLVEFLFFMGVNVYGWRSSGVNHVLIFELDPRNHLSEQDIMEVAAIFGVVWNISVLAFFYSRELSIPPYVNPLALVVVMIAFMFNPTKTFHREARFWALKVLLRIILAPFFYVHFADFWFADQLTSLAPVFLDFQYFVCFYVSSTKWANPNWIATENDNNICSNKYMAVRPILTALPAWFRFAQCCRRFRDTREKLPHMANAAKYSTTFFVILFSTLYSSTQAPTLQNTFFWLWILALLISSSYSYAWDVKLDWGLFDKRAGENKLLREEIIYPNWTYYFAIFEDFILRFTWALSISLTEAGVMHSDVIVSIFAPLEVFRRFIWNYFRLENEHLNNCGKFRAVRDISVAPLDTSDQIQIIKMMDEAEGVSNRRRKALSKRKDKVYHEAGSDEELVFP</sequence>
<dbReference type="GO" id="GO:0005794">
    <property type="term" value="C:Golgi apparatus"/>
    <property type="evidence" value="ECO:0007669"/>
    <property type="project" value="TreeGrafter"/>
</dbReference>
<dbReference type="PROSITE" id="PS51380">
    <property type="entry name" value="EXS"/>
    <property type="match status" value="1"/>
</dbReference>
<name>A0AAN8RSB0_POLSC</name>
<keyword evidence="6" id="KW-0175">Coiled coil</keyword>
<evidence type="ECO:0000256" key="2">
    <source>
        <dbReference type="ARBA" id="ARBA00009665"/>
    </source>
</evidence>
<dbReference type="PANTHER" id="PTHR10783">
    <property type="entry name" value="XENOTROPIC AND POLYTROPIC RETROVIRUS RECEPTOR 1-RELATED"/>
    <property type="match status" value="1"/>
</dbReference>
<comment type="similarity">
    <text evidence="2">Belongs to the SYG1 (TC 2.A.94) family.</text>
</comment>
<feature type="transmembrane region" description="Helical" evidence="7">
    <location>
        <begin position="256"/>
        <end position="277"/>
    </location>
</feature>
<evidence type="ECO:0000256" key="4">
    <source>
        <dbReference type="ARBA" id="ARBA00022989"/>
    </source>
</evidence>
<organism evidence="10 11">
    <name type="scientific">Polyplax serrata</name>
    <name type="common">Common mouse louse</name>
    <dbReference type="NCBI Taxonomy" id="468196"/>
    <lineage>
        <taxon>Eukaryota</taxon>
        <taxon>Metazoa</taxon>
        <taxon>Ecdysozoa</taxon>
        <taxon>Arthropoda</taxon>
        <taxon>Hexapoda</taxon>
        <taxon>Insecta</taxon>
        <taxon>Pterygota</taxon>
        <taxon>Neoptera</taxon>
        <taxon>Paraneoptera</taxon>
        <taxon>Psocodea</taxon>
        <taxon>Troctomorpha</taxon>
        <taxon>Phthiraptera</taxon>
        <taxon>Anoplura</taxon>
        <taxon>Polyplacidae</taxon>
        <taxon>Polyplax</taxon>
    </lineage>
</organism>
<feature type="transmembrane region" description="Helical" evidence="7">
    <location>
        <begin position="492"/>
        <end position="511"/>
    </location>
</feature>
<feature type="transmembrane region" description="Helical" evidence="7">
    <location>
        <begin position="327"/>
        <end position="345"/>
    </location>
</feature>
<feature type="transmembrane region" description="Helical" evidence="7">
    <location>
        <begin position="301"/>
        <end position="321"/>
    </location>
</feature>